<evidence type="ECO:0000256" key="3">
    <source>
        <dbReference type="ARBA" id="ARBA00022833"/>
    </source>
</evidence>
<dbReference type="Gene3D" id="3.30.40.10">
    <property type="entry name" value="Zinc/RING finger domain, C3HC4 (zinc finger)"/>
    <property type="match status" value="1"/>
</dbReference>
<evidence type="ECO:0000256" key="2">
    <source>
        <dbReference type="ARBA" id="ARBA00022771"/>
    </source>
</evidence>
<accession>A0A177E1A4</accession>
<dbReference type="GO" id="GO:0061630">
    <property type="term" value="F:ubiquitin protein ligase activity"/>
    <property type="evidence" value="ECO:0007669"/>
    <property type="project" value="TreeGrafter"/>
</dbReference>
<evidence type="ECO:0000256" key="1">
    <source>
        <dbReference type="ARBA" id="ARBA00022723"/>
    </source>
</evidence>
<protein>
    <recommendedName>
        <fullName evidence="5">RING-type domain-containing protein</fullName>
    </recommendedName>
</protein>
<evidence type="ECO:0000313" key="6">
    <source>
        <dbReference type="EMBL" id="OAG25516.1"/>
    </source>
</evidence>
<name>A0A177E1A4_ALTAL</name>
<proteinExistence type="predicted"/>
<reference evidence="6 7" key="1">
    <citation type="submission" date="2016-05" db="EMBL/GenBank/DDBJ databases">
        <title>Comparative analysis of secretome profiles of manganese(II)-oxidizing ascomycete fungi.</title>
        <authorList>
            <consortium name="DOE Joint Genome Institute"/>
            <person name="Zeiner C.A."/>
            <person name="Purvine S.O."/>
            <person name="Zink E.M."/>
            <person name="Wu S."/>
            <person name="Pasa-Tolic L."/>
            <person name="Chaput D.L."/>
            <person name="Haridas S."/>
            <person name="Grigoriev I.V."/>
            <person name="Santelli C.M."/>
            <person name="Hansel C.M."/>
        </authorList>
    </citation>
    <scope>NUCLEOTIDE SEQUENCE [LARGE SCALE GENOMIC DNA]</scope>
    <source>
        <strain evidence="6 7">SRC1lrK2f</strain>
    </source>
</reference>
<sequence>METVAVTPALLPMTRLETCLRPLRGYFEATTSVLSSYCDLLDSYLSYQATTSDASRLIIRLSATKEWAELQPRLLGLPTGTVKVVLPDFEAIWAEVVAILDAVLLQDPTKCSLEFWNQQVNYRGLRVQPVVILVCDTLMDLSPDFKDWIMHIINSQPRYHDVQGDLQAQFKARELLGANTIPEMARIITTIPHDYETIWGGVAVFARLVQHMIDHHQEMRTFSSGNPTLNQYLNELVDHHRALVSDPFTITPLALRQQFASCDVRGTARLLVWDAATLSDQPSYTGLPWDMFKNFVDGLMHVVGALGPVCIGHVRTALFMLRLDCFLEPDAAKDDTWTWLPEEWDDEYESDGEFDPDDLPEVCFEPIGPTIKTEQYAFAVTNILDLSEEDCSICRDTLNVHETVRDEVPVKIDCGHTFHYGCLNTLINGISKFSNLCPNCRQKICSRRPKRLKDDEELQSARFPGEQDEVEPVRFLQDRYGDVVMTDE</sequence>
<evidence type="ECO:0000313" key="7">
    <source>
        <dbReference type="Proteomes" id="UP000077248"/>
    </source>
</evidence>
<dbReference type="InterPro" id="IPR001841">
    <property type="entry name" value="Znf_RING"/>
</dbReference>
<dbReference type="Proteomes" id="UP000077248">
    <property type="component" value="Unassembled WGS sequence"/>
</dbReference>
<evidence type="ECO:0000256" key="4">
    <source>
        <dbReference type="PROSITE-ProRule" id="PRU00175"/>
    </source>
</evidence>
<dbReference type="GO" id="GO:0016567">
    <property type="term" value="P:protein ubiquitination"/>
    <property type="evidence" value="ECO:0007669"/>
    <property type="project" value="TreeGrafter"/>
</dbReference>
<dbReference type="SMART" id="SM00184">
    <property type="entry name" value="RING"/>
    <property type="match status" value="1"/>
</dbReference>
<dbReference type="KEGG" id="aalt:CC77DRAFT_1091039"/>
<dbReference type="VEuPathDB" id="FungiDB:CC77DRAFT_1091039"/>
<dbReference type="GeneID" id="29115140"/>
<gene>
    <name evidence="6" type="ORF">CC77DRAFT_1091039</name>
</gene>
<keyword evidence="1" id="KW-0479">Metal-binding</keyword>
<keyword evidence="2 4" id="KW-0863">Zinc-finger</keyword>
<dbReference type="PANTHER" id="PTHR45969">
    <property type="entry name" value="RING ZINC FINGER PROTEIN-RELATED"/>
    <property type="match status" value="1"/>
</dbReference>
<dbReference type="Pfam" id="PF13639">
    <property type="entry name" value="zf-RING_2"/>
    <property type="match status" value="1"/>
</dbReference>
<dbReference type="RefSeq" id="XP_018390937.1">
    <property type="nucleotide sequence ID" value="XM_018529546.1"/>
</dbReference>
<dbReference type="EMBL" id="KV441470">
    <property type="protein sequence ID" value="OAG25516.1"/>
    <property type="molecule type" value="Genomic_DNA"/>
</dbReference>
<dbReference type="AlphaFoldDB" id="A0A177E1A4"/>
<organism evidence="6 7">
    <name type="scientific">Alternaria alternata</name>
    <name type="common">Alternaria rot fungus</name>
    <name type="synonym">Torula alternata</name>
    <dbReference type="NCBI Taxonomy" id="5599"/>
    <lineage>
        <taxon>Eukaryota</taxon>
        <taxon>Fungi</taxon>
        <taxon>Dikarya</taxon>
        <taxon>Ascomycota</taxon>
        <taxon>Pezizomycotina</taxon>
        <taxon>Dothideomycetes</taxon>
        <taxon>Pleosporomycetidae</taxon>
        <taxon>Pleosporales</taxon>
        <taxon>Pleosporineae</taxon>
        <taxon>Pleosporaceae</taxon>
        <taxon>Alternaria</taxon>
        <taxon>Alternaria sect. Alternaria</taxon>
        <taxon>Alternaria alternata complex</taxon>
    </lineage>
</organism>
<feature type="domain" description="RING-type" evidence="5">
    <location>
        <begin position="391"/>
        <end position="441"/>
    </location>
</feature>
<dbReference type="PROSITE" id="PS50089">
    <property type="entry name" value="ZF_RING_2"/>
    <property type="match status" value="1"/>
</dbReference>
<dbReference type="PANTHER" id="PTHR45969:SF81">
    <property type="entry name" value="OS08G0157400 PROTEIN"/>
    <property type="match status" value="1"/>
</dbReference>
<dbReference type="InterPro" id="IPR013083">
    <property type="entry name" value="Znf_RING/FYVE/PHD"/>
</dbReference>
<keyword evidence="3" id="KW-0862">Zinc</keyword>
<dbReference type="SUPFAM" id="SSF57850">
    <property type="entry name" value="RING/U-box"/>
    <property type="match status" value="1"/>
</dbReference>
<evidence type="ECO:0000259" key="5">
    <source>
        <dbReference type="PROSITE" id="PS50089"/>
    </source>
</evidence>
<dbReference type="GO" id="GO:0008270">
    <property type="term" value="F:zinc ion binding"/>
    <property type="evidence" value="ECO:0007669"/>
    <property type="project" value="UniProtKB-KW"/>
</dbReference>
<keyword evidence="7" id="KW-1185">Reference proteome</keyword>